<evidence type="ECO:0000256" key="6">
    <source>
        <dbReference type="SAM" id="Phobius"/>
    </source>
</evidence>
<dbReference type="Proteomes" id="UP000691718">
    <property type="component" value="Unassembled WGS sequence"/>
</dbReference>
<comment type="caution">
    <text evidence="9">The sequence shown here is derived from an EMBL/GenBank/DDBJ whole genome shotgun (WGS) entry which is preliminary data.</text>
</comment>
<evidence type="ECO:0000313" key="9">
    <source>
        <dbReference type="EMBL" id="CAG5022760.1"/>
    </source>
</evidence>
<dbReference type="InterPro" id="IPR006179">
    <property type="entry name" value="5_nucleotidase/apyrase"/>
</dbReference>
<dbReference type="GO" id="GO:0008253">
    <property type="term" value="F:5'-nucleotidase activity"/>
    <property type="evidence" value="ECO:0007669"/>
    <property type="project" value="TreeGrafter"/>
</dbReference>
<feature type="domain" description="5'-Nucleotidase C-terminal" evidence="8">
    <location>
        <begin position="363"/>
        <end position="527"/>
    </location>
</feature>
<dbReference type="FunFam" id="3.60.21.10:FF:000020">
    <property type="entry name" value="NT5E isoform 4"/>
    <property type="match status" value="1"/>
</dbReference>
<proteinExistence type="inferred from homology"/>
<keyword evidence="10" id="KW-1185">Reference proteome</keyword>
<dbReference type="PANTHER" id="PTHR11575:SF32">
    <property type="entry name" value="APYRASE-LIKE PROTEIN"/>
    <property type="match status" value="1"/>
</dbReference>
<name>A0A8S3XFP6_PARAO</name>
<evidence type="ECO:0000259" key="8">
    <source>
        <dbReference type="Pfam" id="PF02872"/>
    </source>
</evidence>
<protein>
    <submittedName>
        <fullName evidence="9">(apollo) hypothetical protein</fullName>
    </submittedName>
</protein>
<evidence type="ECO:0000256" key="5">
    <source>
        <dbReference type="ARBA" id="ARBA00022801"/>
    </source>
</evidence>
<keyword evidence="6" id="KW-1133">Transmembrane helix</keyword>
<dbReference type="AlphaFoldDB" id="A0A8S3XFP6"/>
<feature type="domain" description="Calcineurin-like phosphoesterase" evidence="7">
    <location>
        <begin position="64"/>
        <end position="277"/>
    </location>
</feature>
<evidence type="ECO:0000259" key="7">
    <source>
        <dbReference type="Pfam" id="PF00149"/>
    </source>
</evidence>
<evidence type="ECO:0000256" key="4">
    <source>
        <dbReference type="ARBA" id="ARBA00022741"/>
    </source>
</evidence>
<feature type="transmembrane region" description="Helical" evidence="6">
    <location>
        <begin position="6"/>
        <end position="25"/>
    </location>
</feature>
<reference evidence="9" key="1">
    <citation type="submission" date="2021-04" db="EMBL/GenBank/DDBJ databases">
        <authorList>
            <person name="Tunstrom K."/>
        </authorList>
    </citation>
    <scope>NUCLEOTIDE SEQUENCE</scope>
</reference>
<dbReference type="GO" id="GO:0006196">
    <property type="term" value="P:AMP catabolic process"/>
    <property type="evidence" value="ECO:0007669"/>
    <property type="project" value="TreeGrafter"/>
</dbReference>
<sequence length="565" mass="63423">MFFQTLFVTLAYLPCTYSLVIKFIFNRPLKMSTLWAVIASIFFLELTFVNNFVLPFEGLYKLDIIHFNDFHARFEETSIETPTCHFNNGSCLGGFPRLYSAINNLKCQNPQALLLNAGDSFQGTYWYTLLKWKVTEEFMNLLPHDAHAIGNHDFDDGPEGLAPYIATLKAPVLAANMNSSKEPILQNLYEPYVILERGGRKIGIIGLITPDTKTLSFTGNIEFTDPHEATRREAEKLTDLGVDIIILLSHCGYDVDIALAREHGQYVDVIVGGHSHRDESFVIPYLTIIEADAELKKQVVVVQAYAFTKVLGNLSVYFDVNGNVVKWEGEPIPLNRSVREDEEVKQKLAPYAKLVHEAENTPVGAIKSTLDYRDCAHGECKLGNLLGDALNYRAKQANKKADCISFLQRSNINAVIPKGSITKGLIIELFPYYDFVETFKLKGKTILKALERSVSELTSTAPFEGPWLLQVSGLRVRYNLSEPEGQRVVTVYVGDPGASNELDKEGYYQVTAPAYLADGGDGYSMFKNEKTNVKIIGRDQIVLENYIKEFSPLTVTTDERILLTY</sequence>
<dbReference type="Pfam" id="PF00149">
    <property type="entry name" value="Metallophos"/>
    <property type="match status" value="1"/>
</dbReference>
<keyword evidence="3" id="KW-0732">Signal</keyword>
<dbReference type="EMBL" id="CAJQZP010001149">
    <property type="protein sequence ID" value="CAG5022760.1"/>
    <property type="molecule type" value="Genomic_DNA"/>
</dbReference>
<evidence type="ECO:0000313" key="10">
    <source>
        <dbReference type="Proteomes" id="UP000691718"/>
    </source>
</evidence>
<dbReference type="PANTHER" id="PTHR11575">
    <property type="entry name" value="5'-NUCLEOTIDASE-RELATED"/>
    <property type="match status" value="1"/>
</dbReference>
<feature type="transmembrane region" description="Helical" evidence="6">
    <location>
        <begin position="32"/>
        <end position="54"/>
    </location>
</feature>
<dbReference type="InterPro" id="IPR004843">
    <property type="entry name" value="Calcineurin-like_PHP"/>
</dbReference>
<accession>A0A8S3XFP6</accession>
<evidence type="ECO:0000256" key="2">
    <source>
        <dbReference type="ARBA" id="ARBA00022723"/>
    </source>
</evidence>
<gene>
    <name evidence="9" type="ORF">PAPOLLO_LOCUS17804</name>
</gene>
<dbReference type="GO" id="GO:0000166">
    <property type="term" value="F:nucleotide binding"/>
    <property type="evidence" value="ECO:0007669"/>
    <property type="project" value="UniProtKB-KW"/>
</dbReference>
<dbReference type="CDD" id="cd07409">
    <property type="entry name" value="MPP_CD73_N"/>
    <property type="match status" value="1"/>
</dbReference>
<keyword evidence="4" id="KW-0547">Nucleotide-binding</keyword>
<comment type="similarity">
    <text evidence="1">Belongs to the 5'-nucleotidase family.</text>
</comment>
<organism evidence="9 10">
    <name type="scientific">Parnassius apollo</name>
    <name type="common">Apollo butterfly</name>
    <name type="synonym">Papilio apollo</name>
    <dbReference type="NCBI Taxonomy" id="110799"/>
    <lineage>
        <taxon>Eukaryota</taxon>
        <taxon>Metazoa</taxon>
        <taxon>Ecdysozoa</taxon>
        <taxon>Arthropoda</taxon>
        <taxon>Hexapoda</taxon>
        <taxon>Insecta</taxon>
        <taxon>Pterygota</taxon>
        <taxon>Neoptera</taxon>
        <taxon>Endopterygota</taxon>
        <taxon>Lepidoptera</taxon>
        <taxon>Glossata</taxon>
        <taxon>Ditrysia</taxon>
        <taxon>Papilionoidea</taxon>
        <taxon>Papilionidae</taxon>
        <taxon>Parnassiinae</taxon>
        <taxon>Parnassini</taxon>
        <taxon>Parnassius</taxon>
        <taxon>Parnassius</taxon>
    </lineage>
</organism>
<keyword evidence="2" id="KW-0479">Metal-binding</keyword>
<dbReference type="GO" id="GO:0046872">
    <property type="term" value="F:metal ion binding"/>
    <property type="evidence" value="ECO:0007669"/>
    <property type="project" value="UniProtKB-KW"/>
</dbReference>
<evidence type="ECO:0000256" key="3">
    <source>
        <dbReference type="ARBA" id="ARBA00022729"/>
    </source>
</evidence>
<evidence type="ECO:0000256" key="1">
    <source>
        <dbReference type="ARBA" id="ARBA00006654"/>
    </source>
</evidence>
<keyword evidence="6" id="KW-0472">Membrane</keyword>
<keyword evidence="6" id="KW-0812">Transmembrane</keyword>
<dbReference type="GO" id="GO:0005886">
    <property type="term" value="C:plasma membrane"/>
    <property type="evidence" value="ECO:0007669"/>
    <property type="project" value="TreeGrafter"/>
</dbReference>
<dbReference type="Pfam" id="PF02872">
    <property type="entry name" value="5_nucleotid_C"/>
    <property type="match status" value="1"/>
</dbReference>
<dbReference type="InterPro" id="IPR008334">
    <property type="entry name" value="5'-Nucleotdase_C"/>
</dbReference>
<keyword evidence="5" id="KW-0378">Hydrolase</keyword>
<dbReference type="OrthoDB" id="7722975at2759"/>